<organism evidence="2 3">
    <name type="scientific">Candidatus Rhabdochlamydia oedothoracis</name>
    <dbReference type="NCBI Taxonomy" id="2720720"/>
    <lineage>
        <taxon>Bacteria</taxon>
        <taxon>Pseudomonadati</taxon>
        <taxon>Chlamydiota</taxon>
        <taxon>Chlamydiia</taxon>
        <taxon>Parachlamydiales</taxon>
        <taxon>Candidatus Rhabdochlamydiaceae</taxon>
        <taxon>Candidatus Rhabdochlamydia</taxon>
    </lineage>
</organism>
<dbReference type="InterPro" id="IPR011579">
    <property type="entry name" value="ATPase_dom"/>
</dbReference>
<sequence length="481" mass="55686">MIIGRKKELEILQEIYESTEPQFLAVYGRRRIGKTFLISEFFKNKGIYFEITGMKEGSRAEQLFQFAYEFSRQFNQGKRISSPENWAQALNLLHEAIEEIKDKKIILFFDEVPWLASPRSKFLNALEHFWNRYLSRKKNVVLIICGSSAFWIIRNIINNKGGLYGRVTRKMRLLPFSLLETEKYLKSRHIELERKQIIDIYMAMGGVPKYLSYIARGKSAAQIINDVCFSLNGGLYNEFDNLYKSLFENYEHHIAIVKVLAKAIDGLTKNELLNKTKLTSGGTSSRVIEELIDAGFLIHVPSFKKKKAGGIYRLIDEYSLFYLTWIVENSKIGLESVDSEFWIKKQSTSKWNAWSGCAFESLCLKHIQKIKKALGISGISTIESGWHYLPKKSINEQGAQIDLVIDRADKCINLCEMKYSSSEFTIDKSYEEKLQNKKNVFREQTETTKTLFMTMVTTYGVKKNAHYLSVIDNQLTMDDLF</sequence>
<dbReference type="EMBL" id="CP075587">
    <property type="protein sequence ID" value="QYF48903.1"/>
    <property type="molecule type" value="Genomic_DNA"/>
</dbReference>
<evidence type="ECO:0000313" key="3">
    <source>
        <dbReference type="Proteomes" id="UP000826014"/>
    </source>
</evidence>
<evidence type="ECO:0000313" key="2">
    <source>
        <dbReference type="EMBL" id="QYF48903.1"/>
    </source>
</evidence>
<reference evidence="2 3" key="1">
    <citation type="journal article" date="2022" name="bioRxiv">
        <title>Ecology and evolution of chlamydial symbionts of arthropods.</title>
        <authorList>
            <person name="Halter T."/>
            <person name="Koestlbacher S."/>
            <person name="Collingro A."/>
            <person name="Sixt B.S."/>
            <person name="Toenshoff E.R."/>
            <person name="Hendrickx F."/>
            <person name="Kostanjsek R."/>
            <person name="Horn M."/>
        </authorList>
    </citation>
    <scope>NUCLEOTIDE SEQUENCE [LARGE SCALE GENOMIC DNA]</scope>
    <source>
        <strain evidence="2">W744xW776</strain>
    </source>
</reference>
<proteinExistence type="predicted"/>
<feature type="domain" description="ATPase" evidence="1">
    <location>
        <begin position="5"/>
        <end position="213"/>
    </location>
</feature>
<dbReference type="RefSeq" id="WP_215216342.1">
    <property type="nucleotide sequence ID" value="NZ_CP075587.1"/>
</dbReference>
<accession>A0ABX8V118</accession>
<dbReference type="InterPro" id="IPR027417">
    <property type="entry name" value="P-loop_NTPase"/>
</dbReference>
<keyword evidence="3" id="KW-1185">Reference proteome</keyword>
<dbReference type="PANTHER" id="PTHR34704:SF1">
    <property type="entry name" value="ATPASE"/>
    <property type="match status" value="1"/>
</dbReference>
<name>A0ABX8V118_9BACT</name>
<dbReference type="Gene3D" id="3.40.50.300">
    <property type="entry name" value="P-loop containing nucleotide triphosphate hydrolases"/>
    <property type="match status" value="1"/>
</dbReference>
<dbReference type="PANTHER" id="PTHR34704">
    <property type="entry name" value="ATPASE"/>
    <property type="match status" value="1"/>
</dbReference>
<dbReference type="Proteomes" id="UP000826014">
    <property type="component" value="Chromosome"/>
</dbReference>
<dbReference type="Pfam" id="PF01637">
    <property type="entry name" value="ATPase_2"/>
    <property type="match status" value="1"/>
</dbReference>
<gene>
    <name evidence="2" type="ORF">RHABOEDO_001141</name>
</gene>
<dbReference type="SUPFAM" id="SSF52540">
    <property type="entry name" value="P-loop containing nucleoside triphosphate hydrolases"/>
    <property type="match status" value="1"/>
</dbReference>
<protein>
    <submittedName>
        <fullName evidence="2">ATPase domain predominantly from Archaea</fullName>
    </submittedName>
</protein>
<evidence type="ECO:0000259" key="1">
    <source>
        <dbReference type="Pfam" id="PF01637"/>
    </source>
</evidence>